<feature type="domain" description="GST C-terminal" evidence="2">
    <location>
        <begin position="87"/>
        <end position="221"/>
    </location>
</feature>
<dbReference type="SFLD" id="SFLDS00019">
    <property type="entry name" value="Glutathione_Transferase_(cytos"/>
    <property type="match status" value="1"/>
</dbReference>
<dbReference type="RefSeq" id="WP_089217717.1">
    <property type="nucleotide sequence ID" value="NZ_FZOS01000001.1"/>
</dbReference>
<dbReference type="InterPro" id="IPR036282">
    <property type="entry name" value="Glutathione-S-Trfase_C_sf"/>
</dbReference>
<evidence type="ECO:0000259" key="1">
    <source>
        <dbReference type="PROSITE" id="PS50404"/>
    </source>
</evidence>
<dbReference type="PANTHER" id="PTHR44051">
    <property type="entry name" value="GLUTATHIONE S-TRANSFERASE-RELATED"/>
    <property type="match status" value="1"/>
</dbReference>
<dbReference type="InterPro" id="IPR036249">
    <property type="entry name" value="Thioredoxin-like_sf"/>
</dbReference>
<dbReference type="PANTHER" id="PTHR44051:SF22">
    <property type="entry name" value="DISULFIDE-BOND OXIDOREDUCTASE YGHU"/>
    <property type="match status" value="1"/>
</dbReference>
<protein>
    <submittedName>
        <fullName evidence="3">GST-like protein</fullName>
    </submittedName>
</protein>
<evidence type="ECO:0000313" key="4">
    <source>
        <dbReference type="Proteomes" id="UP000198281"/>
    </source>
</evidence>
<name>A0A239BHJ3_9SPHN</name>
<dbReference type="PROSITE" id="PS50404">
    <property type="entry name" value="GST_NTER"/>
    <property type="match status" value="1"/>
</dbReference>
<dbReference type="Gene3D" id="1.20.1050.10">
    <property type="match status" value="1"/>
</dbReference>
<sequence length="251" mass="27830">MFEVLGMSSPNVLKLVLMLEECGFAYRLRHVDVFAGQQFDPAFLAMSPNNKVPVLIDQRGAEPFAVFESAAALLYLAEASGQMVPADPHQRSRAMSWLMLQTASVGPMFGQYTHFWRYAPEGERDYGVRRYESEVARLLGVLDRRLAESPFVAGAEYGLADVATWPWIRTADTIFPLLKDKSVWQRFPALKRWFDAGSERAATQRAVAALDALLPDDIAAFGRADGDAIDRFCGRGRHDHAANLSAATTAD</sequence>
<dbReference type="Pfam" id="PF13410">
    <property type="entry name" value="GST_C_2"/>
    <property type="match status" value="1"/>
</dbReference>
<dbReference type="OrthoDB" id="5293590at2"/>
<dbReference type="SUPFAM" id="SSF52833">
    <property type="entry name" value="Thioredoxin-like"/>
    <property type="match status" value="1"/>
</dbReference>
<dbReference type="InterPro" id="IPR010987">
    <property type="entry name" value="Glutathione-S-Trfase_C-like"/>
</dbReference>
<dbReference type="SFLD" id="SFLDG00358">
    <property type="entry name" value="Main_(cytGST)"/>
    <property type="match status" value="1"/>
</dbReference>
<dbReference type="AlphaFoldDB" id="A0A239BHJ3"/>
<dbReference type="Gene3D" id="3.40.30.10">
    <property type="entry name" value="Glutaredoxin"/>
    <property type="match status" value="1"/>
</dbReference>
<evidence type="ECO:0000313" key="3">
    <source>
        <dbReference type="EMBL" id="SNS07637.1"/>
    </source>
</evidence>
<gene>
    <name evidence="3" type="ORF">SAMN06295912_101188</name>
</gene>
<reference evidence="4" key="1">
    <citation type="submission" date="2017-06" db="EMBL/GenBank/DDBJ databases">
        <authorList>
            <person name="Varghese N."/>
            <person name="Submissions S."/>
        </authorList>
    </citation>
    <scope>NUCLEOTIDE SEQUENCE [LARGE SCALE GENOMIC DNA]</scope>
    <source>
        <strain evidence="4">LNB2</strain>
    </source>
</reference>
<dbReference type="InterPro" id="IPR040079">
    <property type="entry name" value="Glutathione_S-Trfase"/>
</dbReference>
<evidence type="ECO:0000259" key="2">
    <source>
        <dbReference type="PROSITE" id="PS50405"/>
    </source>
</evidence>
<dbReference type="SUPFAM" id="SSF47616">
    <property type="entry name" value="GST C-terminal domain-like"/>
    <property type="match status" value="1"/>
</dbReference>
<accession>A0A239BHJ3</accession>
<dbReference type="Proteomes" id="UP000198281">
    <property type="component" value="Unassembled WGS sequence"/>
</dbReference>
<dbReference type="Pfam" id="PF13409">
    <property type="entry name" value="GST_N_2"/>
    <property type="match status" value="1"/>
</dbReference>
<dbReference type="PROSITE" id="PS50405">
    <property type="entry name" value="GST_CTER"/>
    <property type="match status" value="1"/>
</dbReference>
<dbReference type="EMBL" id="FZOS01000001">
    <property type="protein sequence ID" value="SNS07637.1"/>
    <property type="molecule type" value="Genomic_DNA"/>
</dbReference>
<keyword evidence="4" id="KW-1185">Reference proteome</keyword>
<proteinExistence type="predicted"/>
<dbReference type="SFLD" id="SFLDG01151">
    <property type="entry name" value="Main.2:_Nu-like"/>
    <property type="match status" value="1"/>
</dbReference>
<organism evidence="3 4">
    <name type="scientific">Edaphosphingomonas laterariae</name>
    <dbReference type="NCBI Taxonomy" id="861865"/>
    <lineage>
        <taxon>Bacteria</taxon>
        <taxon>Pseudomonadati</taxon>
        <taxon>Pseudomonadota</taxon>
        <taxon>Alphaproteobacteria</taxon>
        <taxon>Sphingomonadales</taxon>
        <taxon>Rhizorhabdaceae</taxon>
        <taxon>Edaphosphingomonas</taxon>
    </lineage>
</organism>
<dbReference type="InterPro" id="IPR004045">
    <property type="entry name" value="Glutathione_S-Trfase_N"/>
</dbReference>
<feature type="domain" description="GST N-terminal" evidence="1">
    <location>
        <begin position="1"/>
        <end position="84"/>
    </location>
</feature>